<comment type="caution">
    <text evidence="1">The sequence shown here is derived from an EMBL/GenBank/DDBJ whole genome shotgun (WGS) entry which is preliminary data.</text>
</comment>
<dbReference type="EMBL" id="MCGE01000002">
    <property type="protein sequence ID" value="ORZ24429.1"/>
    <property type="molecule type" value="Genomic_DNA"/>
</dbReference>
<evidence type="ECO:0000313" key="2">
    <source>
        <dbReference type="Proteomes" id="UP000193560"/>
    </source>
</evidence>
<dbReference type="AlphaFoldDB" id="A0A1X2IYJ9"/>
<organism evidence="1 2">
    <name type="scientific">Absidia repens</name>
    <dbReference type="NCBI Taxonomy" id="90262"/>
    <lineage>
        <taxon>Eukaryota</taxon>
        <taxon>Fungi</taxon>
        <taxon>Fungi incertae sedis</taxon>
        <taxon>Mucoromycota</taxon>
        <taxon>Mucoromycotina</taxon>
        <taxon>Mucoromycetes</taxon>
        <taxon>Mucorales</taxon>
        <taxon>Cunninghamellaceae</taxon>
        <taxon>Absidia</taxon>
    </lineage>
</organism>
<dbReference type="Proteomes" id="UP000193560">
    <property type="component" value="Unassembled WGS sequence"/>
</dbReference>
<gene>
    <name evidence="1" type="ORF">BCR42DRAFT_402938</name>
</gene>
<feature type="non-terminal residue" evidence="1">
    <location>
        <position position="73"/>
    </location>
</feature>
<protein>
    <submittedName>
        <fullName evidence="1">Uncharacterized protein</fullName>
    </submittedName>
</protein>
<evidence type="ECO:0000313" key="1">
    <source>
        <dbReference type="EMBL" id="ORZ24429.1"/>
    </source>
</evidence>
<sequence length="73" mass="8653">MPVNDSMYIRKVWKCSIEEELILSTSSLIWNMYAQGSIELLAKPGIEFKKHGEYGMAIEYYWRAVDQLRFRFA</sequence>
<accession>A0A1X2IYJ9</accession>
<reference evidence="1 2" key="1">
    <citation type="submission" date="2016-07" db="EMBL/GenBank/DDBJ databases">
        <title>Pervasive Adenine N6-methylation of Active Genes in Fungi.</title>
        <authorList>
            <consortium name="DOE Joint Genome Institute"/>
            <person name="Mondo S.J."/>
            <person name="Dannebaum R.O."/>
            <person name="Kuo R.C."/>
            <person name="Labutti K."/>
            <person name="Haridas S."/>
            <person name="Kuo A."/>
            <person name="Salamov A."/>
            <person name="Ahrendt S.R."/>
            <person name="Lipzen A."/>
            <person name="Sullivan W."/>
            <person name="Andreopoulos W.B."/>
            <person name="Clum A."/>
            <person name="Lindquist E."/>
            <person name="Daum C."/>
            <person name="Ramamoorthy G.K."/>
            <person name="Gryganskyi A."/>
            <person name="Culley D."/>
            <person name="Magnuson J.K."/>
            <person name="James T.Y."/>
            <person name="O'Malley M.A."/>
            <person name="Stajich J.E."/>
            <person name="Spatafora J.W."/>
            <person name="Visel A."/>
            <person name="Grigoriev I.V."/>
        </authorList>
    </citation>
    <scope>NUCLEOTIDE SEQUENCE [LARGE SCALE GENOMIC DNA]</scope>
    <source>
        <strain evidence="1 2">NRRL 1336</strain>
    </source>
</reference>
<name>A0A1X2IYJ9_9FUNG</name>
<keyword evidence="2" id="KW-1185">Reference proteome</keyword>
<proteinExistence type="predicted"/>